<gene>
    <name evidence="4" type="ORF">SAMN04487935_2896</name>
</gene>
<feature type="signal peptide" evidence="2">
    <location>
        <begin position="1"/>
        <end position="20"/>
    </location>
</feature>
<dbReference type="Proteomes" id="UP000199580">
    <property type="component" value="Unassembled WGS sequence"/>
</dbReference>
<reference evidence="4 5" key="1">
    <citation type="submission" date="2016-10" db="EMBL/GenBank/DDBJ databases">
        <authorList>
            <person name="de Groot N.N."/>
        </authorList>
    </citation>
    <scope>NUCLEOTIDE SEQUENCE [LARGE SCALE GENOMIC DNA]</scope>
    <source>
        <strain evidence="4 5">CGMCC 1.10076</strain>
    </source>
</reference>
<dbReference type="EMBL" id="FNEZ01000005">
    <property type="protein sequence ID" value="SDK26605.1"/>
    <property type="molecule type" value="Genomic_DNA"/>
</dbReference>
<evidence type="ECO:0000256" key="2">
    <source>
        <dbReference type="SAM" id="SignalP"/>
    </source>
</evidence>
<dbReference type="STRING" id="1128970.SAMN04487935_2896"/>
<protein>
    <submittedName>
        <fullName evidence="4">Por secretion system C-terminal sorting domain-containing protein</fullName>
    </submittedName>
</protein>
<dbReference type="Pfam" id="PF18962">
    <property type="entry name" value="Por_Secre_tail"/>
    <property type="match status" value="1"/>
</dbReference>
<organism evidence="4 5">
    <name type="scientific">Flavobacterium noncentrifugens</name>
    <dbReference type="NCBI Taxonomy" id="1128970"/>
    <lineage>
        <taxon>Bacteria</taxon>
        <taxon>Pseudomonadati</taxon>
        <taxon>Bacteroidota</taxon>
        <taxon>Flavobacteriia</taxon>
        <taxon>Flavobacteriales</taxon>
        <taxon>Flavobacteriaceae</taxon>
        <taxon>Flavobacterium</taxon>
    </lineage>
</organism>
<keyword evidence="1 2" id="KW-0732">Signal</keyword>
<dbReference type="NCBIfam" id="TIGR04183">
    <property type="entry name" value="Por_Secre_tail"/>
    <property type="match status" value="1"/>
</dbReference>
<sequence length="301" mass="32942">MIKKLLCLMLLFPLAGMAQSKIQNAEIRAKMHDQLANPQVAAPTMAKNISLEPCAAVDVPYLEDFESAAAPEMPACTTLENAGAGNNFNTITAPGFGFTTITMQYKYHSTNPANAWFFTAGLNLTAGVSYSISYKYGSRGSNAFIEKFKVYIGNEAASVSMSATPLADHPDVRNNVTAITNTIAFTPETTGVYYVGFNCYSATDQWLLFIDDIAVSATLATNNFDRTDLKYYPNPVNETLNLSYNEQIDSVTIYNLTGQTVLQQNVKSENALIHTDDLAKGTYFAKIMIGDSEKTVKFLKN</sequence>
<evidence type="ECO:0000256" key="1">
    <source>
        <dbReference type="ARBA" id="ARBA00022729"/>
    </source>
</evidence>
<dbReference type="OrthoDB" id="975384at2"/>
<dbReference type="Gene3D" id="2.60.120.200">
    <property type="match status" value="1"/>
</dbReference>
<evidence type="ECO:0000313" key="4">
    <source>
        <dbReference type="EMBL" id="SDK26605.1"/>
    </source>
</evidence>
<proteinExistence type="predicted"/>
<dbReference type="InterPro" id="IPR026444">
    <property type="entry name" value="Secre_tail"/>
</dbReference>
<evidence type="ECO:0000313" key="5">
    <source>
        <dbReference type="Proteomes" id="UP000199580"/>
    </source>
</evidence>
<name>A0A1G9AJA2_9FLAO</name>
<dbReference type="RefSeq" id="WP_091397050.1">
    <property type="nucleotide sequence ID" value="NZ_BKAI01000007.1"/>
</dbReference>
<dbReference type="AlphaFoldDB" id="A0A1G9AJA2"/>
<evidence type="ECO:0000259" key="3">
    <source>
        <dbReference type="Pfam" id="PF18962"/>
    </source>
</evidence>
<keyword evidence="5" id="KW-1185">Reference proteome</keyword>
<accession>A0A1G9AJA2</accession>
<feature type="domain" description="Secretion system C-terminal sorting" evidence="3">
    <location>
        <begin position="232"/>
        <end position="298"/>
    </location>
</feature>
<feature type="chain" id="PRO_5011580666" evidence="2">
    <location>
        <begin position="21"/>
        <end position="301"/>
    </location>
</feature>